<dbReference type="AlphaFoldDB" id="A0AAJ1SN76"/>
<gene>
    <name evidence="2" type="ORF">RAN64_16155</name>
</gene>
<evidence type="ECO:0000313" key="2">
    <source>
        <dbReference type="EMBL" id="MDP8591475.1"/>
    </source>
</evidence>
<accession>A0AAJ1SN76</accession>
<reference evidence="2 3" key="1">
    <citation type="submission" date="2023-08" db="EMBL/GenBank/DDBJ databases">
        <title>Whole genome sequencing of Enterococcus.</title>
        <authorList>
            <person name="Kaptchouang Tchatchouang C.D."/>
            <person name="Ateba C.N."/>
        </authorList>
    </citation>
    <scope>NUCLEOTIDE SEQUENCE [LARGE SCALE GENOMIC DNA]</scope>
    <source>
        <strain evidence="2 3">ENT3_CNKT_NWU</strain>
    </source>
</reference>
<name>A0AAJ1SN76_9ENTE</name>
<evidence type="ECO:0000256" key="1">
    <source>
        <dbReference type="SAM" id="MobiDB-lite"/>
    </source>
</evidence>
<feature type="compositionally biased region" description="Low complexity" evidence="1">
    <location>
        <begin position="12"/>
        <end position="25"/>
    </location>
</feature>
<keyword evidence="3" id="KW-1185">Reference proteome</keyword>
<feature type="region of interest" description="Disordered" evidence="1">
    <location>
        <begin position="1"/>
        <end position="33"/>
    </location>
</feature>
<evidence type="ECO:0000313" key="3">
    <source>
        <dbReference type="Proteomes" id="UP001238215"/>
    </source>
</evidence>
<dbReference type="EMBL" id="JAVBZS010000219">
    <property type="protein sequence ID" value="MDP8591475.1"/>
    <property type="molecule type" value="Genomic_DNA"/>
</dbReference>
<proteinExistence type="predicted"/>
<comment type="caution">
    <text evidence="2">The sequence shown here is derived from an EMBL/GenBank/DDBJ whole genome shotgun (WGS) entry which is preliminary data.</text>
</comment>
<dbReference type="Gene3D" id="1.10.10.60">
    <property type="entry name" value="Homeodomain-like"/>
    <property type="match status" value="1"/>
</dbReference>
<feature type="region of interest" description="Disordered" evidence="1">
    <location>
        <begin position="187"/>
        <end position="207"/>
    </location>
</feature>
<feature type="compositionally biased region" description="Polar residues" evidence="1">
    <location>
        <begin position="193"/>
        <end position="207"/>
    </location>
</feature>
<protein>
    <submittedName>
        <fullName evidence="2">Uncharacterized protein</fullName>
    </submittedName>
</protein>
<dbReference type="Proteomes" id="UP001238215">
    <property type="component" value="Unassembled WGS sequence"/>
</dbReference>
<sequence>MPDSILHQQAVEEPTPSTSASSESAFVADKQKMDSSVEGNVANSAQQRLYEIFGNVSFQKGREKRIPQEVYDQIQQALTLPDLNQSQIALFFGVSKSTVNTMSQKKFEKEYDIIDKRYTHQLLRERIGEVSSKQGRFISQELRNQVQQALTIPDIKQRHIASFFGLSRSAISYIYQEMIGNEQSADIAKPVASKSSPTLSSNQTNER</sequence>
<organism evidence="2 3">
    <name type="scientific">Enterococcus lactis</name>
    <dbReference type="NCBI Taxonomy" id="357441"/>
    <lineage>
        <taxon>Bacteria</taxon>
        <taxon>Bacillati</taxon>
        <taxon>Bacillota</taxon>
        <taxon>Bacilli</taxon>
        <taxon>Lactobacillales</taxon>
        <taxon>Enterococcaceae</taxon>
        <taxon>Enterococcus</taxon>
    </lineage>
</organism>